<evidence type="ECO:0000313" key="5">
    <source>
        <dbReference type="Proteomes" id="UP000237000"/>
    </source>
</evidence>
<dbReference type="STRING" id="63057.A0A2P5EAE3"/>
<keyword evidence="2" id="KW-1133">Transmembrane helix</keyword>
<dbReference type="OrthoDB" id="1937454at2759"/>
<evidence type="ECO:0000313" key="4">
    <source>
        <dbReference type="EMBL" id="PON82525.1"/>
    </source>
</evidence>
<gene>
    <name evidence="4" type="ORF">TorRG33x02_216790</name>
</gene>
<dbReference type="InterPro" id="IPR013623">
    <property type="entry name" value="NADPH_Ox"/>
</dbReference>
<proteinExistence type="predicted"/>
<dbReference type="EMBL" id="JXTC01000193">
    <property type="protein sequence ID" value="PON82525.1"/>
    <property type="molecule type" value="Genomic_DNA"/>
</dbReference>
<dbReference type="GO" id="GO:0004601">
    <property type="term" value="F:peroxidase activity"/>
    <property type="evidence" value="ECO:0007669"/>
    <property type="project" value="InterPro"/>
</dbReference>
<evidence type="ECO:0000256" key="1">
    <source>
        <dbReference type="ARBA" id="ARBA00022837"/>
    </source>
</evidence>
<dbReference type="InterPro" id="IPR002048">
    <property type="entry name" value="EF_hand_dom"/>
</dbReference>
<feature type="domain" description="EF-hand" evidence="3">
    <location>
        <begin position="94"/>
        <end position="129"/>
    </location>
</feature>
<organism evidence="4 5">
    <name type="scientific">Trema orientale</name>
    <name type="common">Charcoal tree</name>
    <name type="synonym">Celtis orientalis</name>
    <dbReference type="NCBI Taxonomy" id="63057"/>
    <lineage>
        <taxon>Eukaryota</taxon>
        <taxon>Viridiplantae</taxon>
        <taxon>Streptophyta</taxon>
        <taxon>Embryophyta</taxon>
        <taxon>Tracheophyta</taxon>
        <taxon>Spermatophyta</taxon>
        <taxon>Magnoliopsida</taxon>
        <taxon>eudicotyledons</taxon>
        <taxon>Gunneridae</taxon>
        <taxon>Pentapetalae</taxon>
        <taxon>rosids</taxon>
        <taxon>fabids</taxon>
        <taxon>Rosales</taxon>
        <taxon>Cannabaceae</taxon>
        <taxon>Trema</taxon>
    </lineage>
</organism>
<dbReference type="InterPro" id="IPR018247">
    <property type="entry name" value="EF_Hand_1_Ca_BS"/>
</dbReference>
<dbReference type="AlphaFoldDB" id="A0A2P5EAE3"/>
<protein>
    <submittedName>
        <fullName evidence="4">Respiratory burst oxidase</fullName>
    </submittedName>
</protein>
<dbReference type="Pfam" id="PF08414">
    <property type="entry name" value="NADPH_Ox"/>
    <property type="match status" value="1"/>
</dbReference>
<dbReference type="SUPFAM" id="SSF47473">
    <property type="entry name" value="EF-hand"/>
    <property type="match status" value="1"/>
</dbReference>
<keyword evidence="2" id="KW-0472">Membrane</keyword>
<dbReference type="InterPro" id="IPR011992">
    <property type="entry name" value="EF-hand-dom_pair"/>
</dbReference>
<comment type="caution">
    <text evidence="4">The sequence shown here is derived from an EMBL/GenBank/DDBJ whole genome shotgun (WGS) entry which is preliminary data.</text>
</comment>
<dbReference type="GO" id="GO:0005509">
    <property type="term" value="F:calcium ion binding"/>
    <property type="evidence" value="ECO:0007669"/>
    <property type="project" value="InterPro"/>
</dbReference>
<evidence type="ECO:0000259" key="3">
    <source>
        <dbReference type="PROSITE" id="PS50222"/>
    </source>
</evidence>
<keyword evidence="1" id="KW-0106">Calcium</keyword>
<feature type="transmembrane region" description="Helical" evidence="2">
    <location>
        <begin position="155"/>
        <end position="174"/>
    </location>
</feature>
<dbReference type="PROSITE" id="PS00018">
    <property type="entry name" value="EF_HAND_1"/>
    <property type="match status" value="1"/>
</dbReference>
<reference evidence="5" key="1">
    <citation type="submission" date="2016-06" db="EMBL/GenBank/DDBJ databases">
        <title>Parallel loss of symbiosis genes in relatives of nitrogen-fixing non-legume Parasponia.</title>
        <authorList>
            <person name="Van Velzen R."/>
            <person name="Holmer R."/>
            <person name="Bu F."/>
            <person name="Rutten L."/>
            <person name="Van Zeijl A."/>
            <person name="Liu W."/>
            <person name="Santuari L."/>
            <person name="Cao Q."/>
            <person name="Sharma T."/>
            <person name="Shen D."/>
            <person name="Roswanjaya Y."/>
            <person name="Wardhani T."/>
            <person name="Kalhor M.S."/>
            <person name="Jansen J."/>
            <person name="Van den Hoogen J."/>
            <person name="Gungor B."/>
            <person name="Hartog M."/>
            <person name="Hontelez J."/>
            <person name="Verver J."/>
            <person name="Yang W.-C."/>
            <person name="Schijlen E."/>
            <person name="Repin R."/>
            <person name="Schilthuizen M."/>
            <person name="Schranz E."/>
            <person name="Heidstra R."/>
            <person name="Miyata K."/>
            <person name="Fedorova E."/>
            <person name="Kohlen W."/>
            <person name="Bisseling T."/>
            <person name="Smit S."/>
            <person name="Geurts R."/>
        </authorList>
    </citation>
    <scope>NUCLEOTIDE SEQUENCE [LARGE SCALE GENOMIC DNA]</scope>
    <source>
        <strain evidence="5">cv. RG33-2</strain>
    </source>
</reference>
<dbReference type="Pfam" id="PF00036">
    <property type="entry name" value="EF-hand_1"/>
    <property type="match status" value="1"/>
</dbReference>
<dbReference type="InParanoid" id="A0A2P5EAE3"/>
<keyword evidence="5" id="KW-1185">Reference proteome</keyword>
<name>A0A2P5EAE3_TREOI</name>
<dbReference type="Gene3D" id="1.10.238.10">
    <property type="entry name" value="EF-hand"/>
    <property type="match status" value="1"/>
</dbReference>
<keyword evidence="2" id="KW-0812">Transmembrane</keyword>
<accession>A0A2P5EAE3</accession>
<dbReference type="PROSITE" id="PS50222">
    <property type="entry name" value="EF_HAND_2"/>
    <property type="match status" value="1"/>
</dbReference>
<sequence length="179" mass="20949">MPDGSDLFPKGLEFMRMNRFDGGDWAQIERRFDELADRFGILSKSHFGQCIGMRESKEFAIQLFDALAHPRGITSASLLKDELREFWEQITDKSFDVRLETFFDTVDKDGDGQITEEEVKEIILLSTSANKLFKIQTCAEEYAALIMEELDLENLGYIEVYIFFTIHIYIYIYFVQFFL</sequence>
<evidence type="ECO:0000256" key="2">
    <source>
        <dbReference type="SAM" id="Phobius"/>
    </source>
</evidence>
<dbReference type="Proteomes" id="UP000237000">
    <property type="component" value="Unassembled WGS sequence"/>
</dbReference>
<dbReference type="GO" id="GO:0050664">
    <property type="term" value="F:oxidoreductase activity, acting on NAD(P)H, oxygen as acceptor"/>
    <property type="evidence" value="ECO:0007669"/>
    <property type="project" value="InterPro"/>
</dbReference>